<feature type="transmembrane region" description="Helical" evidence="12">
    <location>
        <begin position="299"/>
        <end position="321"/>
    </location>
</feature>
<evidence type="ECO:0000256" key="11">
    <source>
        <dbReference type="SAM" id="MobiDB-lite"/>
    </source>
</evidence>
<keyword evidence="7 12" id="KW-1133">Transmembrane helix</keyword>
<evidence type="ECO:0000256" key="4">
    <source>
        <dbReference type="ARBA" id="ARBA00022475"/>
    </source>
</evidence>
<evidence type="ECO:0000256" key="7">
    <source>
        <dbReference type="ARBA" id="ARBA00022989"/>
    </source>
</evidence>
<evidence type="ECO:0000313" key="13">
    <source>
        <dbReference type="EMBL" id="KAK2720531.1"/>
    </source>
</evidence>
<evidence type="ECO:0008006" key="15">
    <source>
        <dbReference type="Google" id="ProtNLM"/>
    </source>
</evidence>
<keyword evidence="3" id="KW-0813">Transport</keyword>
<evidence type="ECO:0000256" key="9">
    <source>
        <dbReference type="ARBA" id="ARBA00023136"/>
    </source>
</evidence>
<evidence type="ECO:0000256" key="5">
    <source>
        <dbReference type="ARBA" id="ARBA00022692"/>
    </source>
</evidence>
<dbReference type="AlphaFoldDB" id="A0AA88I627"/>
<evidence type="ECO:0000256" key="6">
    <source>
        <dbReference type="ARBA" id="ARBA00022781"/>
    </source>
</evidence>
<dbReference type="Proteomes" id="UP001187531">
    <property type="component" value="Unassembled WGS sequence"/>
</dbReference>
<evidence type="ECO:0000256" key="3">
    <source>
        <dbReference type="ARBA" id="ARBA00022448"/>
    </source>
</evidence>
<keyword evidence="5 12" id="KW-0812">Transmembrane</keyword>
<comment type="caution">
    <text evidence="13">The sequence shown here is derived from an EMBL/GenBank/DDBJ whole genome shotgun (WGS) entry which is preliminary data.</text>
</comment>
<comment type="subcellular location">
    <subcellularLocation>
        <location evidence="1">Cell membrane</location>
        <topology evidence="1">Multi-pass membrane protein</topology>
    </subcellularLocation>
</comment>
<reference evidence="13" key="1">
    <citation type="submission" date="2023-07" db="EMBL/GenBank/DDBJ databases">
        <title>Chromosome-level genome assembly of Artemia franciscana.</title>
        <authorList>
            <person name="Jo E."/>
        </authorList>
    </citation>
    <scope>NUCLEOTIDE SEQUENCE</scope>
    <source>
        <tissue evidence="13">Whole body</tissue>
    </source>
</reference>
<feature type="transmembrane region" description="Helical" evidence="12">
    <location>
        <begin position="525"/>
        <end position="546"/>
    </location>
</feature>
<keyword evidence="8" id="KW-0406">Ion transport</keyword>
<dbReference type="Pfam" id="PF03189">
    <property type="entry name" value="Otopetrin"/>
    <property type="match status" value="1"/>
</dbReference>
<gene>
    <name evidence="13" type="ORF">QYM36_004417</name>
</gene>
<evidence type="ECO:0000313" key="14">
    <source>
        <dbReference type="Proteomes" id="UP001187531"/>
    </source>
</evidence>
<comment type="similarity">
    <text evidence="2">Belongs to the otopetrin family.</text>
</comment>
<keyword evidence="14" id="KW-1185">Reference proteome</keyword>
<feature type="transmembrane region" description="Helical" evidence="12">
    <location>
        <begin position="182"/>
        <end position="202"/>
    </location>
</feature>
<proteinExistence type="inferred from homology"/>
<dbReference type="InterPro" id="IPR004878">
    <property type="entry name" value="Otopetrin"/>
</dbReference>
<protein>
    <recommendedName>
        <fullName evidence="15">Otopetrin-2</fullName>
    </recommendedName>
</protein>
<keyword evidence="10" id="KW-0407">Ion channel</keyword>
<feature type="transmembrane region" description="Helical" evidence="12">
    <location>
        <begin position="333"/>
        <end position="354"/>
    </location>
</feature>
<keyword evidence="9 12" id="KW-0472">Membrane</keyword>
<evidence type="ECO:0000256" key="12">
    <source>
        <dbReference type="SAM" id="Phobius"/>
    </source>
</evidence>
<feature type="transmembrane region" description="Helical" evidence="12">
    <location>
        <begin position="707"/>
        <end position="730"/>
    </location>
</feature>
<feature type="transmembrane region" description="Helical" evidence="12">
    <location>
        <begin position="263"/>
        <end position="279"/>
    </location>
</feature>
<feature type="transmembrane region" description="Helical" evidence="12">
    <location>
        <begin position="472"/>
        <end position="492"/>
    </location>
</feature>
<feature type="compositionally biased region" description="Polar residues" evidence="11">
    <location>
        <begin position="221"/>
        <end position="234"/>
    </location>
</feature>
<feature type="transmembrane region" description="Helical" evidence="12">
    <location>
        <begin position="566"/>
        <end position="585"/>
    </location>
</feature>
<feature type="transmembrane region" description="Helical" evidence="12">
    <location>
        <begin position="145"/>
        <end position="170"/>
    </location>
</feature>
<dbReference type="GO" id="GO:0005886">
    <property type="term" value="C:plasma membrane"/>
    <property type="evidence" value="ECO:0007669"/>
    <property type="project" value="UniProtKB-SubCell"/>
</dbReference>
<dbReference type="PANTHER" id="PTHR21522:SF61">
    <property type="entry name" value="PROTON CHANNEL OTOPLC"/>
    <property type="match status" value="1"/>
</dbReference>
<feature type="transmembrane region" description="Helical" evidence="12">
    <location>
        <begin position="628"/>
        <end position="649"/>
    </location>
</feature>
<accession>A0AA88I627</accession>
<feature type="region of interest" description="Disordered" evidence="11">
    <location>
        <begin position="424"/>
        <end position="446"/>
    </location>
</feature>
<keyword evidence="4" id="KW-1003">Cell membrane</keyword>
<evidence type="ECO:0000256" key="2">
    <source>
        <dbReference type="ARBA" id="ARBA00006513"/>
    </source>
</evidence>
<dbReference type="GO" id="GO:0015252">
    <property type="term" value="F:proton channel activity"/>
    <property type="evidence" value="ECO:0007669"/>
    <property type="project" value="InterPro"/>
</dbReference>
<dbReference type="EMBL" id="JAVRJZ010000007">
    <property type="protein sequence ID" value="KAK2720531.1"/>
    <property type="molecule type" value="Genomic_DNA"/>
</dbReference>
<feature type="transmembrane region" description="Helical" evidence="12">
    <location>
        <begin position="597"/>
        <end position="616"/>
    </location>
</feature>
<keyword evidence="6" id="KW-0375">Hydrogen ion transport</keyword>
<sequence>MNWTTCMEKSSSSEVGLKLSEATNGFPTLPRTRFKIEAKDDTALLFQTDNMAPAETMPLVRSSPTSSLKKKSSESVSISDEVADLESGGRSPDVQTRQDDAFNLVDNYNTVTSNASFYQRKQLELLRALRPKDAKESQLAGDNSFIMVLSALYAKMLMVMGITFPISEIISPVFTASSYMGFYLYLYTGSILYFVYVFWTLFKSRAGKTARTYWNRVRSSASRRPSMPDSSRQPSPGGIRSRSGTFSETPTPKVDYHEEHGSFYLRIGAVAFGIGSMIYSGLEFGQYFEIDSSSKCHDILLAITPAARMLFTFIQMYFIFLNAKMPVKKNRTIAYFGLMHIIATNLCVWLSVIVEETKHEIIHVYNDSHGSGGMSPPGFLTDEMITRKITLGMEYPVSTERSIENIGESYPGILNDTLFKDLESSNTSESHGRPSRAAKSPSKDENDPFYVFNDECRRTDVMGSLVQDASPFLFPCAIEYSLICAAISYVLWKNTGASAVNNDSPLQRRSRHHYSVDCSKANKGLFLGIFVLVGTIISLILFFALINRTEYIRMAILQVNFSRLAIYFVTIIATVAGMISIRKLRFDTTKEMELDDILLVMGQVGVFSYNVFIIVAAYNHKDAGFDTYLGMCTALGSIIQAVAQSLFILDASRRYTTTKQEQREKPGREIVTFLLVCNFAMWSINTMEKSRTETHPIQLEFYGTWPWIVITNISMPLSIFYRFHSTVCLCEIWKRSYKVKPDY</sequence>
<feature type="transmembrane region" description="Helical" evidence="12">
    <location>
        <begin position="670"/>
        <end position="687"/>
    </location>
</feature>
<feature type="region of interest" description="Disordered" evidence="11">
    <location>
        <begin position="221"/>
        <end position="254"/>
    </location>
</feature>
<feature type="region of interest" description="Disordered" evidence="11">
    <location>
        <begin position="55"/>
        <end position="93"/>
    </location>
</feature>
<evidence type="ECO:0000256" key="10">
    <source>
        <dbReference type="ARBA" id="ARBA00023303"/>
    </source>
</evidence>
<evidence type="ECO:0000256" key="1">
    <source>
        <dbReference type="ARBA" id="ARBA00004651"/>
    </source>
</evidence>
<organism evidence="13 14">
    <name type="scientific">Artemia franciscana</name>
    <name type="common">Brine shrimp</name>
    <name type="synonym">Artemia sanfranciscana</name>
    <dbReference type="NCBI Taxonomy" id="6661"/>
    <lineage>
        <taxon>Eukaryota</taxon>
        <taxon>Metazoa</taxon>
        <taxon>Ecdysozoa</taxon>
        <taxon>Arthropoda</taxon>
        <taxon>Crustacea</taxon>
        <taxon>Branchiopoda</taxon>
        <taxon>Anostraca</taxon>
        <taxon>Artemiidae</taxon>
        <taxon>Artemia</taxon>
    </lineage>
</organism>
<dbReference type="PANTHER" id="PTHR21522">
    <property type="entry name" value="PROTON CHANNEL OTOP"/>
    <property type="match status" value="1"/>
</dbReference>
<name>A0AA88I627_ARTSF</name>
<evidence type="ECO:0000256" key="8">
    <source>
        <dbReference type="ARBA" id="ARBA00023065"/>
    </source>
</evidence>